<dbReference type="GO" id="GO:2000134">
    <property type="term" value="P:negative regulation of G1/S transition of mitotic cell cycle"/>
    <property type="evidence" value="ECO:0007669"/>
    <property type="project" value="EnsemblFungi"/>
</dbReference>
<keyword evidence="6" id="KW-1185">Reference proteome</keyword>
<feature type="compositionally biased region" description="Basic and acidic residues" evidence="3">
    <location>
        <begin position="186"/>
        <end position="204"/>
    </location>
</feature>
<feature type="domain" description="RRM" evidence="4">
    <location>
        <begin position="600"/>
        <end position="698"/>
    </location>
</feature>
<dbReference type="InterPro" id="IPR012677">
    <property type="entry name" value="Nucleotide-bd_a/b_plait_sf"/>
</dbReference>
<dbReference type="GO" id="GO:0003723">
    <property type="term" value="F:RNA binding"/>
    <property type="evidence" value="ECO:0007669"/>
    <property type="project" value="UniProtKB-UniRule"/>
</dbReference>
<dbReference type="Pfam" id="PF00076">
    <property type="entry name" value="RRM_1"/>
    <property type="match status" value="1"/>
</dbReference>
<sequence length="811" mass="90271">MSTESQMQEVANGLAETEISSPKLGTDSRSESNSSSRSPGTPTPNSSALQLDQLANTNLLTVRIKWNDAGDMQDGDAEAGADATPASVTSTLAAVLHAHRGVPVNPSLIENYEYLSDKSRQEVLEDNRDVYIHEFGSTHVAQWPATSPTSSVSAWPYDFVLQSQFKHWEDLTAARDAVLEELRRLSDGNSDHDDNENHDKDGGHDSSPLAKWSVTENAHGLTHPGNLYIRGIPKDLNVDDLVPVLLKFGPVLALKIICDPNTGESMGYGFLSYQLGSQASRCIKELNGNLMNGSPLFVNYHVERKERERIHWDHIKEDNDDERFRGVFIGNLPIENDGGELVTPEDVVSRFQTAFTDDTEPFEVLSYYLPKRNSESDVEYEDENDEKTDDAETCAGRHEASPLKGYGFIKFGSHAQALRAIEKFHDSEWLGNTLVVNKAVQSKSHHYNHHHHHYHNAHHYQNNIHHHQHKPRRHSERSVGSRQPSLTNLSFYSPFNGVQPGLGFLPNQLPMYAHSGELDPHDNSVGYSPVPSPSPNANYVTSGQFHHPGFGAARSLSTTPEDSTAPSSRNGSIYQMHAQNGMVPQSPFILPIPTKDQQESNLYVKHLPLAWKDEDFHQFYEKFGEIISAKIITVGGSKNGEVPNNWPPTKTTESPLGTSRGYGFVCFKNPLDASKAMMITDRYQVDENHTLYVSFAQKRSKSVSNGDAMHVALNENRSSVSRKSFHHQPSSRPDFFGKYNPKFLNAMMHQQNGQKQAARPRGSWPVAMGVPMVPPYPVPMVPPIASAVQFQSNSMVPGSNRSGKWNRDESS</sequence>
<dbReference type="PANTHER" id="PTHR48027">
    <property type="entry name" value="HETEROGENEOUS NUCLEAR RIBONUCLEOPROTEIN 87F-RELATED"/>
    <property type="match status" value="1"/>
</dbReference>
<feature type="region of interest" description="Disordered" evidence="3">
    <location>
        <begin position="375"/>
        <end position="395"/>
    </location>
</feature>
<gene>
    <name evidence="5" type="ORF">LALA0_S05e09296g</name>
</gene>
<evidence type="ECO:0000259" key="4">
    <source>
        <dbReference type="PROSITE" id="PS50102"/>
    </source>
</evidence>
<feature type="region of interest" description="Disordered" evidence="3">
    <location>
        <begin position="186"/>
        <end position="210"/>
    </location>
</feature>
<evidence type="ECO:0000256" key="2">
    <source>
        <dbReference type="PROSITE-ProRule" id="PRU00176"/>
    </source>
</evidence>
<dbReference type="STRING" id="1245769.A0A0C7N7U8"/>
<dbReference type="SMART" id="SM00360">
    <property type="entry name" value="RRM"/>
    <property type="match status" value="3"/>
</dbReference>
<feature type="region of interest" description="Disordered" evidence="3">
    <location>
        <begin position="548"/>
        <end position="571"/>
    </location>
</feature>
<feature type="domain" description="RRM" evidence="4">
    <location>
        <begin position="225"/>
        <end position="303"/>
    </location>
</feature>
<dbReference type="Gene3D" id="3.30.70.330">
    <property type="match status" value="3"/>
</dbReference>
<feature type="region of interest" description="Disordered" evidence="3">
    <location>
        <begin position="462"/>
        <end position="485"/>
    </location>
</feature>
<dbReference type="SUPFAM" id="SSF54928">
    <property type="entry name" value="RNA-binding domain, RBD"/>
    <property type="match status" value="3"/>
</dbReference>
<dbReference type="CDD" id="cd00590">
    <property type="entry name" value="RRM_SF"/>
    <property type="match status" value="2"/>
</dbReference>
<dbReference type="OrthoDB" id="6159137at2759"/>
<dbReference type="RefSeq" id="XP_022628827.1">
    <property type="nucleotide sequence ID" value="XM_022772511.1"/>
</dbReference>
<evidence type="ECO:0000256" key="1">
    <source>
        <dbReference type="ARBA" id="ARBA00022884"/>
    </source>
</evidence>
<evidence type="ECO:0000256" key="3">
    <source>
        <dbReference type="SAM" id="MobiDB-lite"/>
    </source>
</evidence>
<dbReference type="HOGENOM" id="CLU_018630_0_0_1"/>
<feature type="compositionally biased region" description="Low complexity" evidence="3">
    <location>
        <begin position="31"/>
        <end position="47"/>
    </location>
</feature>
<feature type="domain" description="RRM" evidence="4">
    <location>
        <begin position="325"/>
        <end position="441"/>
    </location>
</feature>
<protein>
    <submittedName>
        <fullName evidence="5">LALA0S05e09296g1_1</fullName>
    </submittedName>
</protein>
<feature type="compositionally biased region" description="Polar residues" evidence="3">
    <location>
        <begin position="555"/>
        <end position="571"/>
    </location>
</feature>
<accession>A0A0C7N7U8</accession>
<dbReference type="PROSITE" id="PS50102">
    <property type="entry name" value="RRM"/>
    <property type="match status" value="3"/>
</dbReference>
<name>A0A0C7N7U8_9SACH</name>
<proteinExistence type="predicted"/>
<dbReference type="EMBL" id="LN736364">
    <property type="protein sequence ID" value="CEP62602.1"/>
    <property type="molecule type" value="Genomic_DNA"/>
</dbReference>
<feature type="compositionally biased region" description="Acidic residues" evidence="3">
    <location>
        <begin position="376"/>
        <end position="392"/>
    </location>
</feature>
<dbReference type="InterPro" id="IPR035979">
    <property type="entry name" value="RBD_domain_sf"/>
</dbReference>
<organism evidence="5 6">
    <name type="scientific">Lachancea lanzarotensis</name>
    <dbReference type="NCBI Taxonomy" id="1245769"/>
    <lineage>
        <taxon>Eukaryota</taxon>
        <taxon>Fungi</taxon>
        <taxon>Dikarya</taxon>
        <taxon>Ascomycota</taxon>
        <taxon>Saccharomycotina</taxon>
        <taxon>Saccharomycetes</taxon>
        <taxon>Saccharomycetales</taxon>
        <taxon>Saccharomycetaceae</taxon>
        <taxon>Lachancea</taxon>
    </lineage>
</organism>
<evidence type="ECO:0000313" key="6">
    <source>
        <dbReference type="Proteomes" id="UP000054304"/>
    </source>
</evidence>
<feature type="region of interest" description="Disordered" evidence="3">
    <location>
        <begin position="1"/>
        <end position="50"/>
    </location>
</feature>
<reference evidence="5 6" key="1">
    <citation type="submission" date="2014-12" db="EMBL/GenBank/DDBJ databases">
        <authorList>
            <person name="Neuveglise Cecile"/>
        </authorList>
    </citation>
    <scope>NUCLEOTIDE SEQUENCE [LARGE SCALE GENOMIC DNA]</scope>
    <source>
        <strain evidence="5 6">CBS 12615</strain>
    </source>
</reference>
<feature type="compositionally biased region" description="Basic residues" evidence="3">
    <location>
        <begin position="462"/>
        <end position="475"/>
    </location>
</feature>
<dbReference type="GO" id="GO:0010494">
    <property type="term" value="C:cytoplasmic stress granule"/>
    <property type="evidence" value="ECO:0007669"/>
    <property type="project" value="EnsemblFungi"/>
</dbReference>
<keyword evidence="1 2" id="KW-0694">RNA-binding</keyword>
<dbReference type="Proteomes" id="UP000054304">
    <property type="component" value="Unassembled WGS sequence"/>
</dbReference>
<dbReference type="InterPro" id="IPR000504">
    <property type="entry name" value="RRM_dom"/>
</dbReference>
<dbReference type="GeneID" id="34686072"/>
<dbReference type="InterPro" id="IPR052462">
    <property type="entry name" value="SLIRP/GR-RBP-like"/>
</dbReference>
<dbReference type="AlphaFoldDB" id="A0A0C7N7U8"/>
<evidence type="ECO:0000313" key="5">
    <source>
        <dbReference type="EMBL" id="CEP62602.1"/>
    </source>
</evidence>